<dbReference type="STRING" id="283909.R7UMR8"/>
<proteinExistence type="predicted"/>
<dbReference type="OrthoDB" id="7881762at2759"/>
<dbReference type="Proteomes" id="UP000014760">
    <property type="component" value="Unassembled WGS sequence"/>
</dbReference>
<dbReference type="InterPro" id="IPR013783">
    <property type="entry name" value="Ig-like_fold"/>
</dbReference>
<dbReference type="GO" id="GO:0007249">
    <property type="term" value="P:canonical NF-kappaB signal transduction"/>
    <property type="evidence" value="ECO:0007669"/>
    <property type="project" value="TreeGrafter"/>
</dbReference>
<dbReference type="PANTHER" id="PTHR24169">
    <property type="entry name" value="NUCLEAR FACTOR NF-KAPPA-B PROTEIN"/>
    <property type="match status" value="1"/>
</dbReference>
<dbReference type="GO" id="GO:0000978">
    <property type="term" value="F:RNA polymerase II cis-regulatory region sequence-specific DNA binding"/>
    <property type="evidence" value="ECO:0007669"/>
    <property type="project" value="TreeGrafter"/>
</dbReference>
<evidence type="ECO:0000313" key="2">
    <source>
        <dbReference type="EMBL" id="ELU04547.1"/>
    </source>
</evidence>
<dbReference type="PROSITE" id="PS01204">
    <property type="entry name" value="REL_1"/>
    <property type="match status" value="1"/>
</dbReference>
<name>R7UMR8_CAPTE</name>
<dbReference type="SUPFAM" id="SSF49417">
    <property type="entry name" value="p53-like transcription factors"/>
    <property type="match status" value="1"/>
</dbReference>
<dbReference type="OMA" id="KGTCQGQ"/>
<dbReference type="CDD" id="cd01177">
    <property type="entry name" value="IPT_NFkappaB"/>
    <property type="match status" value="1"/>
</dbReference>
<dbReference type="InterPro" id="IPR011539">
    <property type="entry name" value="RHD_DNA_bind_dom"/>
</dbReference>
<dbReference type="EMBL" id="KB302198">
    <property type="protein sequence ID" value="ELU04547.1"/>
    <property type="molecule type" value="Genomic_DNA"/>
</dbReference>
<dbReference type="GO" id="GO:0038061">
    <property type="term" value="P:non-canonical NF-kappaB signal transduction"/>
    <property type="evidence" value="ECO:0007669"/>
    <property type="project" value="TreeGrafter"/>
</dbReference>
<dbReference type="Pfam" id="PF00554">
    <property type="entry name" value="RHD_DNA_bind"/>
    <property type="match status" value="1"/>
</dbReference>
<dbReference type="HOGENOM" id="CLU_004343_4_0_1"/>
<evidence type="ECO:0000259" key="1">
    <source>
        <dbReference type="PROSITE" id="PS50254"/>
    </source>
</evidence>
<dbReference type="FunFam" id="2.60.40.10:FF:000046">
    <property type="entry name" value="Nuclear factor NF-kappa-B p105 subunit"/>
    <property type="match status" value="1"/>
</dbReference>
<dbReference type="AlphaFoldDB" id="R7UMR8"/>
<dbReference type="EMBL" id="AMQN01008118">
    <property type="status" value="NOT_ANNOTATED_CDS"/>
    <property type="molecule type" value="Genomic_DNA"/>
</dbReference>
<dbReference type="GO" id="GO:0005634">
    <property type="term" value="C:nucleus"/>
    <property type="evidence" value="ECO:0007669"/>
    <property type="project" value="TreeGrafter"/>
</dbReference>
<accession>R7UMR8</accession>
<feature type="domain" description="RHD" evidence="1">
    <location>
        <begin position="14"/>
        <end position="189"/>
    </location>
</feature>
<dbReference type="SUPFAM" id="SSF81296">
    <property type="entry name" value="E set domains"/>
    <property type="match status" value="1"/>
</dbReference>
<dbReference type="GO" id="GO:0045944">
    <property type="term" value="P:positive regulation of transcription by RNA polymerase II"/>
    <property type="evidence" value="ECO:0007669"/>
    <property type="project" value="TreeGrafter"/>
</dbReference>
<keyword evidence="4" id="KW-1185">Reference proteome</keyword>
<dbReference type="InterPro" id="IPR000451">
    <property type="entry name" value="NFkB/Dor"/>
</dbReference>
<dbReference type="PANTHER" id="PTHR24169:SF25">
    <property type="entry name" value="DORSAL-RELATED IMMUNITY FACTOR DIF-RELATED"/>
    <property type="match status" value="1"/>
</dbReference>
<dbReference type="GO" id="GO:0005737">
    <property type="term" value="C:cytoplasm"/>
    <property type="evidence" value="ECO:0007669"/>
    <property type="project" value="InterPro"/>
</dbReference>
<dbReference type="InterPro" id="IPR030492">
    <property type="entry name" value="RHD_CS"/>
</dbReference>
<dbReference type="GO" id="GO:0034097">
    <property type="term" value="P:response to cytokine"/>
    <property type="evidence" value="ECO:0007669"/>
    <property type="project" value="TreeGrafter"/>
</dbReference>
<organism evidence="2">
    <name type="scientific">Capitella teleta</name>
    <name type="common">Polychaete worm</name>
    <dbReference type="NCBI Taxonomy" id="283909"/>
    <lineage>
        <taxon>Eukaryota</taxon>
        <taxon>Metazoa</taxon>
        <taxon>Spiralia</taxon>
        <taxon>Lophotrochozoa</taxon>
        <taxon>Annelida</taxon>
        <taxon>Polychaeta</taxon>
        <taxon>Sedentaria</taxon>
        <taxon>Scolecida</taxon>
        <taxon>Capitellidae</taxon>
        <taxon>Capitella</taxon>
    </lineage>
</organism>
<dbReference type="PRINTS" id="PR00057">
    <property type="entry name" value="NFKBTNSCPFCT"/>
</dbReference>
<dbReference type="Gene3D" id="2.60.40.10">
    <property type="entry name" value="Immunoglobulins"/>
    <property type="match status" value="1"/>
</dbReference>
<dbReference type="InterPro" id="IPR033926">
    <property type="entry name" value="IPT_NFkappaB"/>
</dbReference>
<reference evidence="2 4" key="2">
    <citation type="journal article" date="2013" name="Nature">
        <title>Insights into bilaterian evolution from three spiralian genomes.</title>
        <authorList>
            <person name="Simakov O."/>
            <person name="Marletaz F."/>
            <person name="Cho S.J."/>
            <person name="Edsinger-Gonzales E."/>
            <person name="Havlak P."/>
            <person name="Hellsten U."/>
            <person name="Kuo D.H."/>
            <person name="Larsson T."/>
            <person name="Lv J."/>
            <person name="Arendt D."/>
            <person name="Savage R."/>
            <person name="Osoegawa K."/>
            <person name="de Jong P."/>
            <person name="Grimwood J."/>
            <person name="Chapman J.A."/>
            <person name="Shapiro H."/>
            <person name="Aerts A."/>
            <person name="Otillar R.P."/>
            <person name="Terry A.Y."/>
            <person name="Boore J.L."/>
            <person name="Grigoriev I.V."/>
            <person name="Lindberg D.R."/>
            <person name="Seaver E.C."/>
            <person name="Weisblat D.A."/>
            <person name="Putnam N.H."/>
            <person name="Rokhsar D.S."/>
        </authorList>
    </citation>
    <scope>NUCLEOTIDE SEQUENCE</scope>
    <source>
        <strain evidence="2 4">I ESC-2004</strain>
    </source>
</reference>
<dbReference type="EnsemblMetazoa" id="CapteT220294">
    <property type="protein sequence ID" value="CapteP220294"/>
    <property type="gene ID" value="CapteG220294"/>
</dbReference>
<dbReference type="GO" id="GO:0000981">
    <property type="term" value="F:DNA-binding transcription factor activity, RNA polymerase II-specific"/>
    <property type="evidence" value="ECO:0007669"/>
    <property type="project" value="TreeGrafter"/>
</dbReference>
<protein>
    <recommendedName>
        <fullName evidence="1">RHD domain-containing protein</fullName>
    </recommendedName>
</protein>
<dbReference type="Gene3D" id="2.60.40.340">
    <property type="entry name" value="Rel homology domain (RHD), DNA-binding domain"/>
    <property type="match status" value="1"/>
</dbReference>
<dbReference type="GO" id="GO:0033554">
    <property type="term" value="P:cellular response to stress"/>
    <property type="evidence" value="ECO:0007669"/>
    <property type="project" value="TreeGrafter"/>
</dbReference>
<dbReference type="SMART" id="SM00429">
    <property type="entry name" value="IPT"/>
    <property type="match status" value="1"/>
</dbReference>
<dbReference type="InterPro" id="IPR008967">
    <property type="entry name" value="p53-like_TF_DNA-bd_sf"/>
</dbReference>
<dbReference type="InterPro" id="IPR002909">
    <property type="entry name" value="IPT_dom"/>
</dbReference>
<dbReference type="PROSITE" id="PS50254">
    <property type="entry name" value="REL_2"/>
    <property type="match status" value="1"/>
</dbReference>
<dbReference type="InterPro" id="IPR032397">
    <property type="entry name" value="RHD_dimer"/>
</dbReference>
<reference evidence="3" key="3">
    <citation type="submission" date="2015-06" db="UniProtKB">
        <authorList>
            <consortium name="EnsemblMetazoa"/>
        </authorList>
    </citation>
    <scope>IDENTIFICATION</scope>
</reference>
<dbReference type="InterPro" id="IPR014756">
    <property type="entry name" value="Ig_E-set"/>
</dbReference>
<evidence type="ECO:0000313" key="4">
    <source>
        <dbReference type="Proteomes" id="UP000014760"/>
    </source>
</evidence>
<evidence type="ECO:0000313" key="3">
    <source>
        <dbReference type="EnsemblMetazoa" id="CapteP220294"/>
    </source>
</evidence>
<dbReference type="Pfam" id="PF16179">
    <property type="entry name" value="RHD_dimer"/>
    <property type="match status" value="1"/>
</dbReference>
<reference evidence="4" key="1">
    <citation type="submission" date="2012-12" db="EMBL/GenBank/DDBJ databases">
        <authorList>
            <person name="Hellsten U."/>
            <person name="Grimwood J."/>
            <person name="Chapman J.A."/>
            <person name="Shapiro H."/>
            <person name="Aerts A."/>
            <person name="Otillar R.P."/>
            <person name="Terry A.Y."/>
            <person name="Boore J.L."/>
            <person name="Simakov O."/>
            <person name="Marletaz F."/>
            <person name="Cho S.-J."/>
            <person name="Edsinger-Gonzales E."/>
            <person name="Havlak P."/>
            <person name="Kuo D.-H."/>
            <person name="Larsson T."/>
            <person name="Lv J."/>
            <person name="Arendt D."/>
            <person name="Savage R."/>
            <person name="Osoegawa K."/>
            <person name="de Jong P."/>
            <person name="Lindberg D.R."/>
            <person name="Seaver E.C."/>
            <person name="Weisblat D.A."/>
            <person name="Putnam N.H."/>
            <person name="Grigoriev I.V."/>
            <person name="Rokhsar D.S."/>
        </authorList>
    </citation>
    <scope>NUCLEOTIDE SEQUENCE</scope>
    <source>
        <strain evidence="4">I ESC-2004</strain>
    </source>
</reference>
<gene>
    <name evidence="2" type="ORF">CAPTEDRAFT_220294</name>
</gene>
<dbReference type="InterPro" id="IPR037059">
    <property type="entry name" value="RHD_DNA_bind_dom_sf"/>
</dbReference>
<sequence length="476" mass="53142">MDVMLGQMQQNGAHADPYLEITEQPKARGQRFRYKCEGRSAGSIPGEHSTNEHKTYPSIKIHNYDGPAAIVVVSCVTKDNTPRPHPHSLVGQDCNKGVCTIKLRGTNIVSFPNIGIQCATRKEVQDHLQKRKEIRVDPFGTGYFNNVGSIDLNAVCLCFQVFLPDDQSKFTRVVRPIVSQCIYDKKAVNDLVICRLSRQAGSAKGGDEVILLCEKVTKDDIQVRFYEENNLKEVIWEEYGEFAPADIHRQFAIVFKTPCFRDPYIRDPAQVFVQLRRPSDEETSDSKPFQFIPDDPDPYGISAKKRRKTLMYNNFNDSPMATESMKEESMSVKDRLKLHAHRKKPAATAANSLTPYSFDNTGGASAVYVLPQQDAASFMPSTSNDPMLTEPTTSSIDQNILSFLNDFQPTDSMSIPSGFAQQWLTLGNSAVVHPANVAESAKTSLGHDREEIAALRPGKSYRFKHLVPPGHSKEAP</sequence>
<dbReference type="GO" id="GO:0045087">
    <property type="term" value="P:innate immune response"/>
    <property type="evidence" value="ECO:0007669"/>
    <property type="project" value="TreeGrafter"/>
</dbReference>